<feature type="region of interest" description="Disordered" evidence="1">
    <location>
        <begin position="107"/>
        <end position="127"/>
    </location>
</feature>
<proteinExistence type="predicted"/>
<dbReference type="Proteomes" id="UP000693970">
    <property type="component" value="Unassembled WGS sequence"/>
</dbReference>
<accession>A0A9K3LE52</accession>
<reference evidence="2" key="2">
    <citation type="submission" date="2021-04" db="EMBL/GenBank/DDBJ databases">
        <authorList>
            <person name="Podell S."/>
        </authorList>
    </citation>
    <scope>NUCLEOTIDE SEQUENCE</scope>
    <source>
        <strain evidence="2">Hildebrandi</strain>
    </source>
</reference>
<comment type="caution">
    <text evidence="2">The sequence shown here is derived from an EMBL/GenBank/DDBJ whole genome shotgun (WGS) entry which is preliminary data.</text>
</comment>
<organism evidence="2 3">
    <name type="scientific">Nitzschia inconspicua</name>
    <dbReference type="NCBI Taxonomy" id="303405"/>
    <lineage>
        <taxon>Eukaryota</taxon>
        <taxon>Sar</taxon>
        <taxon>Stramenopiles</taxon>
        <taxon>Ochrophyta</taxon>
        <taxon>Bacillariophyta</taxon>
        <taxon>Bacillariophyceae</taxon>
        <taxon>Bacillariophycidae</taxon>
        <taxon>Bacillariales</taxon>
        <taxon>Bacillariaceae</taxon>
        <taxon>Nitzschia</taxon>
    </lineage>
</organism>
<evidence type="ECO:0000313" key="3">
    <source>
        <dbReference type="Proteomes" id="UP000693970"/>
    </source>
</evidence>
<sequence length="195" mass="21791">MPAQTSSILSSPTGSMMLSTDPLTTPPPVPRLHRIPLDVDHDSRSFKTTILPRKLFLPNLGEGKERLQHCSSSSELPALRCRRQRRRLALEGARAAAPLRISLQPRTEPKNRYGASETPTAILSTNSNSSNLPYLDPNWANPQPLQQLSAKDEPSHCFASLSFRPTTSKRAPIFLAPRRRMTPNPSLVFFFPDRE</sequence>
<keyword evidence="3" id="KW-1185">Reference proteome</keyword>
<feature type="compositionally biased region" description="Polar residues" evidence="1">
    <location>
        <begin position="1"/>
        <end position="23"/>
    </location>
</feature>
<gene>
    <name evidence="2" type="ORF">IV203_035137</name>
</gene>
<feature type="region of interest" description="Disordered" evidence="1">
    <location>
        <begin position="1"/>
        <end position="29"/>
    </location>
</feature>
<protein>
    <submittedName>
        <fullName evidence="2">Uncharacterized protein</fullName>
    </submittedName>
</protein>
<evidence type="ECO:0000313" key="2">
    <source>
        <dbReference type="EMBL" id="KAG7360039.1"/>
    </source>
</evidence>
<name>A0A9K3LE52_9STRA</name>
<dbReference type="AlphaFoldDB" id="A0A9K3LE52"/>
<dbReference type="EMBL" id="JAGRRH010000013">
    <property type="protein sequence ID" value="KAG7360039.1"/>
    <property type="molecule type" value="Genomic_DNA"/>
</dbReference>
<feature type="compositionally biased region" description="Polar residues" evidence="1">
    <location>
        <begin position="117"/>
        <end position="127"/>
    </location>
</feature>
<evidence type="ECO:0000256" key="1">
    <source>
        <dbReference type="SAM" id="MobiDB-lite"/>
    </source>
</evidence>
<reference evidence="2" key="1">
    <citation type="journal article" date="2021" name="Sci. Rep.">
        <title>Diploid genomic architecture of Nitzschia inconspicua, an elite biomass production diatom.</title>
        <authorList>
            <person name="Oliver A."/>
            <person name="Podell S."/>
            <person name="Pinowska A."/>
            <person name="Traller J.C."/>
            <person name="Smith S.R."/>
            <person name="McClure R."/>
            <person name="Beliaev A."/>
            <person name="Bohutskyi P."/>
            <person name="Hill E.A."/>
            <person name="Rabines A."/>
            <person name="Zheng H."/>
            <person name="Allen L.Z."/>
            <person name="Kuo A."/>
            <person name="Grigoriev I.V."/>
            <person name="Allen A.E."/>
            <person name="Hazlebeck D."/>
            <person name="Allen E.E."/>
        </authorList>
    </citation>
    <scope>NUCLEOTIDE SEQUENCE</scope>
    <source>
        <strain evidence="2">Hildebrandi</strain>
    </source>
</reference>